<dbReference type="Gene3D" id="6.20.250.60">
    <property type="match status" value="1"/>
</dbReference>
<dbReference type="InterPro" id="IPR037256">
    <property type="entry name" value="ASC_dom_sf"/>
</dbReference>
<dbReference type="PaxDb" id="2903-EOD09622"/>
<dbReference type="InterPro" id="IPR014756">
    <property type="entry name" value="Ig_E-set"/>
</dbReference>
<feature type="region of interest" description="Disordered" evidence="2">
    <location>
        <begin position="1"/>
        <end position="23"/>
    </location>
</feature>
<dbReference type="InterPro" id="IPR013783">
    <property type="entry name" value="Ig-like_fold"/>
</dbReference>
<dbReference type="SMART" id="SM01010">
    <property type="entry name" value="AMPKBI"/>
    <property type="match status" value="1"/>
</dbReference>
<dbReference type="InterPro" id="IPR006828">
    <property type="entry name" value="ASC_dom"/>
</dbReference>
<dbReference type="HOGENOM" id="CLU_978587_0_0_1"/>
<evidence type="ECO:0000313" key="4">
    <source>
        <dbReference type="EnsemblProtists" id="EOD09622"/>
    </source>
</evidence>
<dbReference type="GO" id="GO:0019901">
    <property type="term" value="F:protein kinase binding"/>
    <property type="evidence" value="ECO:0007669"/>
    <property type="project" value="TreeGrafter"/>
</dbReference>
<reference evidence="4" key="2">
    <citation type="submission" date="2024-10" db="UniProtKB">
        <authorList>
            <consortium name="EnsemblProtists"/>
        </authorList>
    </citation>
    <scope>IDENTIFICATION</scope>
</reference>
<feature type="compositionally biased region" description="Low complexity" evidence="2">
    <location>
        <begin position="255"/>
        <end position="267"/>
    </location>
</feature>
<dbReference type="GO" id="GO:0005634">
    <property type="term" value="C:nucleus"/>
    <property type="evidence" value="ECO:0007669"/>
    <property type="project" value="TreeGrafter"/>
</dbReference>
<evidence type="ECO:0000313" key="5">
    <source>
        <dbReference type="Proteomes" id="UP000013827"/>
    </source>
</evidence>
<dbReference type="eggNOG" id="KOG1616">
    <property type="taxonomic scope" value="Eukaryota"/>
</dbReference>
<evidence type="ECO:0000256" key="1">
    <source>
        <dbReference type="ARBA" id="ARBA00010926"/>
    </source>
</evidence>
<dbReference type="KEGG" id="ehx:EMIHUDRAFT_432923"/>
<dbReference type="GO" id="GO:0031588">
    <property type="term" value="C:nucleotide-activated protein kinase complex"/>
    <property type="evidence" value="ECO:0007669"/>
    <property type="project" value="TreeGrafter"/>
</dbReference>
<dbReference type="SUPFAM" id="SSF81296">
    <property type="entry name" value="E set domains"/>
    <property type="match status" value="1"/>
</dbReference>
<dbReference type="GO" id="GO:0005737">
    <property type="term" value="C:cytoplasm"/>
    <property type="evidence" value="ECO:0007669"/>
    <property type="project" value="TreeGrafter"/>
</dbReference>
<dbReference type="CDD" id="cd02859">
    <property type="entry name" value="E_set_AMPKbeta_like_N"/>
    <property type="match status" value="1"/>
</dbReference>
<name>A0A0D3IED7_EMIH1</name>
<feature type="region of interest" description="Disordered" evidence="2">
    <location>
        <begin position="239"/>
        <end position="285"/>
    </location>
</feature>
<dbReference type="GeneID" id="17255533"/>
<reference evidence="5" key="1">
    <citation type="journal article" date="2013" name="Nature">
        <title>Pan genome of the phytoplankton Emiliania underpins its global distribution.</title>
        <authorList>
            <person name="Read B.A."/>
            <person name="Kegel J."/>
            <person name="Klute M.J."/>
            <person name="Kuo A."/>
            <person name="Lefebvre S.C."/>
            <person name="Maumus F."/>
            <person name="Mayer C."/>
            <person name="Miller J."/>
            <person name="Monier A."/>
            <person name="Salamov A."/>
            <person name="Young J."/>
            <person name="Aguilar M."/>
            <person name="Claverie J.M."/>
            <person name="Frickenhaus S."/>
            <person name="Gonzalez K."/>
            <person name="Herman E.K."/>
            <person name="Lin Y.C."/>
            <person name="Napier J."/>
            <person name="Ogata H."/>
            <person name="Sarno A.F."/>
            <person name="Shmutz J."/>
            <person name="Schroeder D."/>
            <person name="de Vargas C."/>
            <person name="Verret F."/>
            <person name="von Dassow P."/>
            <person name="Valentin K."/>
            <person name="Van de Peer Y."/>
            <person name="Wheeler G."/>
            <person name="Dacks J.B."/>
            <person name="Delwiche C.F."/>
            <person name="Dyhrman S.T."/>
            <person name="Glockner G."/>
            <person name="John U."/>
            <person name="Richards T."/>
            <person name="Worden A.Z."/>
            <person name="Zhang X."/>
            <person name="Grigoriev I.V."/>
            <person name="Allen A.E."/>
            <person name="Bidle K."/>
            <person name="Borodovsky M."/>
            <person name="Bowler C."/>
            <person name="Brownlee C."/>
            <person name="Cock J.M."/>
            <person name="Elias M."/>
            <person name="Gladyshev V.N."/>
            <person name="Groth M."/>
            <person name="Guda C."/>
            <person name="Hadaegh A."/>
            <person name="Iglesias-Rodriguez M.D."/>
            <person name="Jenkins J."/>
            <person name="Jones B.M."/>
            <person name="Lawson T."/>
            <person name="Leese F."/>
            <person name="Lindquist E."/>
            <person name="Lobanov A."/>
            <person name="Lomsadze A."/>
            <person name="Malik S.B."/>
            <person name="Marsh M.E."/>
            <person name="Mackinder L."/>
            <person name="Mock T."/>
            <person name="Mueller-Roeber B."/>
            <person name="Pagarete A."/>
            <person name="Parker M."/>
            <person name="Probert I."/>
            <person name="Quesneville H."/>
            <person name="Raines C."/>
            <person name="Rensing S.A."/>
            <person name="Riano-Pachon D.M."/>
            <person name="Richier S."/>
            <person name="Rokitta S."/>
            <person name="Shiraiwa Y."/>
            <person name="Soanes D.M."/>
            <person name="van der Giezen M."/>
            <person name="Wahlund T.M."/>
            <person name="Williams B."/>
            <person name="Wilson W."/>
            <person name="Wolfe G."/>
            <person name="Wurch L.L."/>
        </authorList>
    </citation>
    <scope>NUCLEOTIDE SEQUENCE</scope>
</reference>
<dbReference type="RefSeq" id="XP_005762051.1">
    <property type="nucleotide sequence ID" value="XM_005761994.1"/>
</dbReference>
<feature type="compositionally biased region" description="Polar residues" evidence="2">
    <location>
        <begin position="272"/>
        <end position="285"/>
    </location>
</feature>
<dbReference type="Proteomes" id="UP000013827">
    <property type="component" value="Unassembled WGS sequence"/>
</dbReference>
<dbReference type="OMA" id="MGASHRY"/>
<sequence length="285" mass="29614">MGNEVSSAEDPHEPVTRAGTVPVGLRWPHGGKTAYVCGSFTQWQKVPMQWRQSNSGGEWFKVVDLAPGSYQYKFIVDGQWRHDHTAPTVLDNLGNVNNCVTIQASPASASSPAAAAAATSAATTAGGSGGAGGAGEARGSVSCRSSDPYSMGVRSGGGGSSSYGQIVPAREELLVHHSASLLLPPQLRLLLPAHHGDHTTMPLSVQMHHVFCAQGPEVAVLSMAHRYKDRSITQLLYKPVPGSGHRRPARRPAEASEPAATTAAVASLPGGTAQQRRSGGSSAAL</sequence>
<feature type="region of interest" description="Disordered" evidence="2">
    <location>
        <begin position="123"/>
        <end position="161"/>
    </location>
</feature>
<dbReference type="EnsemblProtists" id="EOD09622">
    <property type="protein sequence ID" value="EOD09622"/>
    <property type="gene ID" value="EMIHUDRAFT_432923"/>
</dbReference>
<dbReference type="Pfam" id="PF04739">
    <property type="entry name" value="AMPKBI"/>
    <property type="match status" value="1"/>
</dbReference>
<organism evidence="4 5">
    <name type="scientific">Emiliania huxleyi (strain CCMP1516)</name>
    <dbReference type="NCBI Taxonomy" id="280463"/>
    <lineage>
        <taxon>Eukaryota</taxon>
        <taxon>Haptista</taxon>
        <taxon>Haptophyta</taxon>
        <taxon>Prymnesiophyceae</taxon>
        <taxon>Isochrysidales</taxon>
        <taxon>Noelaerhabdaceae</taxon>
        <taxon>Emiliania</taxon>
    </lineage>
</organism>
<dbReference type="PANTHER" id="PTHR10343:SF84">
    <property type="entry name" value="5'-AMP-ACTIVATED PROTEIN KINASE SUBUNIT BETA-1"/>
    <property type="match status" value="1"/>
</dbReference>
<dbReference type="GO" id="GO:0007165">
    <property type="term" value="P:signal transduction"/>
    <property type="evidence" value="ECO:0007669"/>
    <property type="project" value="TreeGrafter"/>
</dbReference>
<feature type="compositionally biased region" description="Gly residues" evidence="2">
    <location>
        <begin position="126"/>
        <end position="136"/>
    </location>
</feature>
<dbReference type="STRING" id="2903.R1BJF8"/>
<protein>
    <recommendedName>
        <fullName evidence="3">Association with the SNF1 complex (ASC) domain-containing protein</fullName>
    </recommendedName>
</protein>
<evidence type="ECO:0000256" key="2">
    <source>
        <dbReference type="SAM" id="MobiDB-lite"/>
    </source>
</evidence>
<feature type="domain" description="Association with the SNF1 complex (ASC)" evidence="3">
    <location>
        <begin position="145"/>
        <end position="240"/>
    </location>
</feature>
<evidence type="ECO:0000259" key="3">
    <source>
        <dbReference type="SMART" id="SM01010"/>
    </source>
</evidence>
<dbReference type="InterPro" id="IPR032640">
    <property type="entry name" value="AMPK1_CBM"/>
</dbReference>
<proteinExistence type="inferred from homology"/>
<keyword evidence="5" id="KW-1185">Reference proteome</keyword>
<dbReference type="Gene3D" id="2.60.40.10">
    <property type="entry name" value="Immunoglobulins"/>
    <property type="match status" value="1"/>
</dbReference>
<dbReference type="Pfam" id="PF16561">
    <property type="entry name" value="AMPK1_CBM"/>
    <property type="match status" value="1"/>
</dbReference>
<dbReference type="AlphaFoldDB" id="A0A0D3IED7"/>
<dbReference type="PANTHER" id="PTHR10343">
    <property type="entry name" value="5'-AMP-ACTIVATED PROTEIN KINASE , BETA SUBUNIT"/>
    <property type="match status" value="1"/>
</dbReference>
<dbReference type="InterPro" id="IPR050827">
    <property type="entry name" value="CRP1_MDG1_kinase"/>
</dbReference>
<dbReference type="SUPFAM" id="SSF160219">
    <property type="entry name" value="AMPKBI-like"/>
    <property type="match status" value="1"/>
</dbReference>
<comment type="similarity">
    <text evidence="1">Belongs to the 5'-AMP-activated protein kinase beta subunit family.</text>
</comment>
<accession>A0A0D3IED7</accession>